<evidence type="ECO:0000256" key="1">
    <source>
        <dbReference type="SAM" id="MobiDB-lite"/>
    </source>
</evidence>
<dbReference type="EMBL" id="PDJI01000004">
    <property type="protein sequence ID" value="PFG41307.1"/>
    <property type="molecule type" value="Genomic_DNA"/>
</dbReference>
<name>A0A2A9EQC9_9MICO</name>
<protein>
    <recommendedName>
        <fullName evidence="4">Alpha-glucosidase</fullName>
    </recommendedName>
</protein>
<organism evidence="2 3">
    <name type="scientific">Georgenia soli</name>
    <dbReference type="NCBI Taxonomy" id="638953"/>
    <lineage>
        <taxon>Bacteria</taxon>
        <taxon>Bacillati</taxon>
        <taxon>Actinomycetota</taxon>
        <taxon>Actinomycetes</taxon>
        <taxon>Micrococcales</taxon>
        <taxon>Bogoriellaceae</taxon>
        <taxon>Georgenia</taxon>
    </lineage>
</organism>
<dbReference type="InterPro" id="IPR017853">
    <property type="entry name" value="GH"/>
</dbReference>
<accession>A0A2A9EQC9</accession>
<sequence>MQAAPVSHNGRVTDTRTDDEGRTERTSPDPGEGRGRVRSRLGGVTTTTLVHRGPRGPQAWWRQAVVYQVVGAADLGALAALSAEISHVSRLGASAVQVRVPAVDPDAPDARETVDTLVRRAHQRSIRVIVSLAGTDVGPRDGAAARHRARVAAWLARDVDGVDLGVTSSTDSHEHEGVDLGALHALAAEADSVLTGGISARTPDALAEHLHEDWLHVTRDDRLAVTTWDAPQLRATVSDSYLQRDAVGAPAGWTLTDLTTGSAPSWGLDEEAARRRRRAATLLMTALPGTAYVSQGEPVGIAPRPDDPAATITEVARLAAEQRGTPGSTFERYRHAFRLRQELSLGTGHVAWVDDLPYAGTLGFVNRDVLVLTNLSDRDVRVPAEREILQASDDLSNPLDGMVSVPPDTTVWIALS</sequence>
<evidence type="ECO:0000313" key="3">
    <source>
        <dbReference type="Proteomes" id="UP000222106"/>
    </source>
</evidence>
<feature type="compositionally biased region" description="Basic and acidic residues" evidence="1">
    <location>
        <begin position="11"/>
        <end position="35"/>
    </location>
</feature>
<feature type="region of interest" description="Disordered" evidence="1">
    <location>
        <begin position="1"/>
        <end position="48"/>
    </location>
</feature>
<dbReference type="Proteomes" id="UP000222106">
    <property type="component" value="Unassembled WGS sequence"/>
</dbReference>
<dbReference type="SUPFAM" id="SSF51445">
    <property type="entry name" value="(Trans)glycosidases"/>
    <property type="match status" value="1"/>
</dbReference>
<evidence type="ECO:0008006" key="4">
    <source>
        <dbReference type="Google" id="ProtNLM"/>
    </source>
</evidence>
<evidence type="ECO:0000313" key="2">
    <source>
        <dbReference type="EMBL" id="PFG41307.1"/>
    </source>
</evidence>
<keyword evidence="3" id="KW-1185">Reference proteome</keyword>
<proteinExistence type="predicted"/>
<reference evidence="2 3" key="1">
    <citation type="submission" date="2017-10" db="EMBL/GenBank/DDBJ databases">
        <title>Sequencing the genomes of 1000 actinobacteria strains.</title>
        <authorList>
            <person name="Klenk H.-P."/>
        </authorList>
    </citation>
    <scope>NUCLEOTIDE SEQUENCE [LARGE SCALE GENOMIC DNA]</scope>
    <source>
        <strain evidence="2 3">DSM 21838</strain>
    </source>
</reference>
<dbReference type="AlphaFoldDB" id="A0A2A9EQC9"/>
<dbReference type="Gene3D" id="3.20.20.80">
    <property type="entry name" value="Glycosidases"/>
    <property type="match status" value="1"/>
</dbReference>
<gene>
    <name evidence="2" type="ORF">ATJ97_3855</name>
</gene>
<comment type="caution">
    <text evidence="2">The sequence shown here is derived from an EMBL/GenBank/DDBJ whole genome shotgun (WGS) entry which is preliminary data.</text>
</comment>